<dbReference type="OrthoDB" id="1522603at2"/>
<sequence length="281" mass="31301">MKNILVPCDFSKASEQALRFAIEIAALSQGEVTVLHVINLTPDYIQTLETNPYYVDSMSILAELKRQAASDFNELKQKVDTGNVPVKLAIEQGLISHAILKSIHQHNADVVVMATNGASGLSEILVGSNTEKIVRSSPVPVFAIHKHQKAEQIKNIIFPTTIELNKGALIEKVKALQAFFNARLYLLHVKTPESRQKDHELKMALENFARFYDLENYLAVIKQAKTEEEGIIRFARQLEFSIIAMSTHGHTGLTHFMLGSIAENVVNHCPEAVWTYSAPEA</sequence>
<dbReference type="InterPro" id="IPR006015">
    <property type="entry name" value="Universal_stress_UspA"/>
</dbReference>
<dbReference type="InterPro" id="IPR014729">
    <property type="entry name" value="Rossmann-like_a/b/a_fold"/>
</dbReference>
<gene>
    <name evidence="3" type="ORF">SAMN05660293_00099</name>
</gene>
<dbReference type="Proteomes" id="UP000190897">
    <property type="component" value="Unassembled WGS sequence"/>
</dbReference>
<dbReference type="Pfam" id="PF00582">
    <property type="entry name" value="Usp"/>
    <property type="match status" value="2"/>
</dbReference>
<evidence type="ECO:0000313" key="3">
    <source>
        <dbReference type="EMBL" id="SKB43340.1"/>
    </source>
</evidence>
<dbReference type="Gene3D" id="3.40.50.620">
    <property type="entry name" value="HUPs"/>
    <property type="match status" value="2"/>
</dbReference>
<dbReference type="PANTHER" id="PTHR46268:SF6">
    <property type="entry name" value="UNIVERSAL STRESS PROTEIN UP12"/>
    <property type="match status" value="1"/>
</dbReference>
<keyword evidence="4" id="KW-1185">Reference proteome</keyword>
<dbReference type="AlphaFoldDB" id="A0A1T5B8N1"/>
<evidence type="ECO:0000313" key="4">
    <source>
        <dbReference type="Proteomes" id="UP000190897"/>
    </source>
</evidence>
<dbReference type="RefSeq" id="WP_082212727.1">
    <property type="nucleotide sequence ID" value="NZ_FUZA01000001.1"/>
</dbReference>
<dbReference type="STRING" id="651661.SAMN05660293_00099"/>
<feature type="domain" description="UspA" evidence="2">
    <location>
        <begin position="1"/>
        <end position="144"/>
    </location>
</feature>
<protein>
    <submittedName>
        <fullName evidence="3">Nucleotide-binding universal stress protein, UspA family</fullName>
    </submittedName>
</protein>
<reference evidence="4" key="1">
    <citation type="submission" date="2017-02" db="EMBL/GenBank/DDBJ databases">
        <authorList>
            <person name="Varghese N."/>
            <person name="Submissions S."/>
        </authorList>
    </citation>
    <scope>NUCLEOTIDE SEQUENCE [LARGE SCALE GENOMIC DNA]</scope>
    <source>
        <strain evidence="4">DSM 22270</strain>
    </source>
</reference>
<organism evidence="3 4">
    <name type="scientific">Dyadobacter psychrophilus</name>
    <dbReference type="NCBI Taxonomy" id="651661"/>
    <lineage>
        <taxon>Bacteria</taxon>
        <taxon>Pseudomonadati</taxon>
        <taxon>Bacteroidota</taxon>
        <taxon>Cytophagia</taxon>
        <taxon>Cytophagales</taxon>
        <taxon>Spirosomataceae</taxon>
        <taxon>Dyadobacter</taxon>
    </lineage>
</organism>
<dbReference type="EMBL" id="FUZA01000001">
    <property type="protein sequence ID" value="SKB43340.1"/>
    <property type="molecule type" value="Genomic_DNA"/>
</dbReference>
<evidence type="ECO:0000259" key="2">
    <source>
        <dbReference type="Pfam" id="PF00582"/>
    </source>
</evidence>
<dbReference type="PANTHER" id="PTHR46268">
    <property type="entry name" value="STRESS RESPONSE PROTEIN NHAX"/>
    <property type="match status" value="1"/>
</dbReference>
<dbReference type="InterPro" id="IPR006016">
    <property type="entry name" value="UspA"/>
</dbReference>
<evidence type="ECO:0000256" key="1">
    <source>
        <dbReference type="ARBA" id="ARBA00008791"/>
    </source>
</evidence>
<comment type="similarity">
    <text evidence="1">Belongs to the universal stress protein A family.</text>
</comment>
<name>A0A1T5B8N1_9BACT</name>
<dbReference type="CDD" id="cd00293">
    <property type="entry name" value="USP-like"/>
    <property type="match status" value="2"/>
</dbReference>
<feature type="domain" description="UspA" evidence="2">
    <location>
        <begin position="154"/>
        <end position="274"/>
    </location>
</feature>
<proteinExistence type="inferred from homology"/>
<dbReference type="SUPFAM" id="SSF52402">
    <property type="entry name" value="Adenine nucleotide alpha hydrolases-like"/>
    <property type="match status" value="2"/>
</dbReference>
<accession>A0A1T5B8N1</accession>
<dbReference type="PRINTS" id="PR01438">
    <property type="entry name" value="UNVRSLSTRESS"/>
</dbReference>